<feature type="domain" description="Mechanosensitive ion channel MscS" evidence="9">
    <location>
        <begin position="123"/>
        <end position="187"/>
    </location>
</feature>
<dbReference type="SUPFAM" id="SSF82861">
    <property type="entry name" value="Mechanosensitive channel protein MscS (YggB), transmembrane region"/>
    <property type="match status" value="1"/>
</dbReference>
<dbReference type="InterPro" id="IPR049142">
    <property type="entry name" value="MS_channel_1st"/>
</dbReference>
<evidence type="ECO:0000256" key="7">
    <source>
        <dbReference type="ARBA" id="ARBA00059688"/>
    </source>
</evidence>
<gene>
    <name evidence="11" type="ordered locus">PECL_731</name>
</gene>
<accession>G8PCN7</accession>
<dbReference type="Pfam" id="PF21088">
    <property type="entry name" value="MS_channel_1st"/>
    <property type="match status" value="1"/>
</dbReference>
<dbReference type="EMBL" id="CP003137">
    <property type="protein sequence ID" value="AEV95022.1"/>
    <property type="molecule type" value="Genomic_DNA"/>
</dbReference>
<name>G8PCN7_PEDCP</name>
<evidence type="ECO:0000259" key="10">
    <source>
        <dbReference type="Pfam" id="PF21088"/>
    </source>
</evidence>
<keyword evidence="3" id="KW-1003">Cell membrane</keyword>
<evidence type="ECO:0000259" key="9">
    <source>
        <dbReference type="Pfam" id="PF00924"/>
    </source>
</evidence>
<evidence type="ECO:0000313" key="11">
    <source>
        <dbReference type="EMBL" id="AEV95022.1"/>
    </source>
</evidence>
<keyword evidence="6 8" id="KW-0472">Membrane</keyword>
<dbReference type="GO" id="GO:0005886">
    <property type="term" value="C:plasma membrane"/>
    <property type="evidence" value="ECO:0007669"/>
    <property type="project" value="UniProtKB-SubCell"/>
</dbReference>
<dbReference type="PANTHER" id="PTHR30460">
    <property type="entry name" value="MODERATE CONDUCTANCE MECHANOSENSITIVE CHANNEL YBIO"/>
    <property type="match status" value="1"/>
</dbReference>
<dbReference type="HOGENOM" id="CLU_037945_8_2_9"/>
<evidence type="ECO:0000256" key="2">
    <source>
        <dbReference type="ARBA" id="ARBA00008017"/>
    </source>
</evidence>
<dbReference type="eggNOG" id="COG0668">
    <property type="taxonomic scope" value="Bacteria"/>
</dbReference>
<feature type="transmembrane region" description="Helical" evidence="8">
    <location>
        <begin position="29"/>
        <end position="50"/>
    </location>
</feature>
<sequence>MFNLNLLAKFGPIQNQLNKINWKNIGDLLLTHLFQIIIITIIFLALNRIGKSILNKLLAQYRTINGGNARGDTIFTVAMNVFKYSIIFFYVYLILSNIGVPVSTLIAGAGIVSIAIGLGAQGLVSDLINGVSILLEGQLRVGDNVTMMTIEGTVTAIGLRSIQLLDADGTVHYIPNRSITTISNHSRGPQSTSVFFLIENLDSIEIAKTALRESLGHLHQTEEKIKSKPVILAPFYDDDSHSIGIKVSFKVSRGYQAAMQTMVLDKILQALREKQISVLSK</sequence>
<comment type="similarity">
    <text evidence="2">Belongs to the MscS (TC 1.A.23) family.</text>
</comment>
<protein>
    <submittedName>
        <fullName evidence="11">Mechanosensitive ion channel family protein</fullName>
    </submittedName>
</protein>
<dbReference type="PATRIC" id="fig|701521.8.peg.700"/>
<evidence type="ECO:0000256" key="4">
    <source>
        <dbReference type="ARBA" id="ARBA00022692"/>
    </source>
</evidence>
<keyword evidence="12" id="KW-1185">Reference proteome</keyword>
<comment type="subcellular location">
    <subcellularLocation>
        <location evidence="1">Cell membrane</location>
        <topology evidence="1">Multi-pass membrane protein</topology>
    </subcellularLocation>
</comment>
<dbReference type="PANTHER" id="PTHR30460:SF0">
    <property type="entry name" value="MODERATE CONDUCTANCE MECHANOSENSITIVE CHANNEL YBIO"/>
    <property type="match status" value="1"/>
</dbReference>
<evidence type="ECO:0000256" key="5">
    <source>
        <dbReference type="ARBA" id="ARBA00022989"/>
    </source>
</evidence>
<dbReference type="InterPro" id="IPR023408">
    <property type="entry name" value="MscS_beta-dom_sf"/>
</dbReference>
<proteinExistence type="inferred from homology"/>
<feature type="transmembrane region" description="Helical" evidence="8">
    <location>
        <begin position="71"/>
        <end position="92"/>
    </location>
</feature>
<evidence type="ECO:0000256" key="3">
    <source>
        <dbReference type="ARBA" id="ARBA00022475"/>
    </source>
</evidence>
<dbReference type="FunFam" id="2.30.30.60:FF:000001">
    <property type="entry name" value="MscS Mechanosensitive ion channel"/>
    <property type="match status" value="1"/>
</dbReference>
<dbReference type="RefSeq" id="WP_014215219.1">
    <property type="nucleotide sequence ID" value="NC_016605.1"/>
</dbReference>
<dbReference type="Pfam" id="PF00924">
    <property type="entry name" value="MS_channel_2nd"/>
    <property type="match status" value="1"/>
</dbReference>
<feature type="domain" description="Mechanosensitive ion channel transmembrane helices 2/3" evidence="10">
    <location>
        <begin position="80"/>
        <end position="121"/>
    </location>
</feature>
<keyword evidence="5 8" id="KW-1133">Transmembrane helix</keyword>
<organism evidence="11 12">
    <name type="scientific">Pediococcus claussenii (strain ATCC BAA-344 / DSM 14800 / JCM 18046 / KCTC 3811 / LMG 21948 / P06)</name>
    <dbReference type="NCBI Taxonomy" id="701521"/>
    <lineage>
        <taxon>Bacteria</taxon>
        <taxon>Bacillati</taxon>
        <taxon>Bacillota</taxon>
        <taxon>Bacilli</taxon>
        <taxon>Lactobacillales</taxon>
        <taxon>Lactobacillaceae</taxon>
        <taxon>Pediococcus</taxon>
    </lineage>
</organism>
<dbReference type="Gene3D" id="1.10.287.1260">
    <property type="match status" value="1"/>
</dbReference>
<evidence type="ECO:0000313" key="12">
    <source>
        <dbReference type="Proteomes" id="UP000005444"/>
    </source>
</evidence>
<reference evidence="11 12" key="1">
    <citation type="journal article" date="2012" name="J. Bacteriol.">
        <title>Complete Genome Sequence of the Beer Spoilage Organism Pediococcus claussenii ATCC BAA-344T.</title>
        <authorList>
            <person name="Pittet V."/>
            <person name="Abegunde T."/>
            <person name="Marfleet T."/>
            <person name="Haakensen M."/>
            <person name="Morrow K."/>
            <person name="Jayaprakash T."/>
            <person name="Schroeder K."/>
            <person name="Trost B."/>
            <person name="Byrns S."/>
            <person name="Bergsveinson J."/>
            <person name="Kusalik A."/>
            <person name="Ziola B."/>
        </authorList>
    </citation>
    <scope>NUCLEOTIDE SEQUENCE [LARGE SCALE GENOMIC DNA]</scope>
    <source>
        <strain evidence="11 12">ATCC BAA-344</strain>
    </source>
</reference>
<dbReference type="AlphaFoldDB" id="G8PCN7"/>
<dbReference type="KEGG" id="pce:PECL_731"/>
<keyword evidence="4 8" id="KW-0812">Transmembrane</keyword>
<evidence type="ECO:0000256" key="8">
    <source>
        <dbReference type="SAM" id="Phobius"/>
    </source>
</evidence>
<dbReference type="SUPFAM" id="SSF50182">
    <property type="entry name" value="Sm-like ribonucleoproteins"/>
    <property type="match status" value="1"/>
</dbReference>
<dbReference type="STRING" id="701521.PECL_731"/>
<feature type="transmembrane region" description="Helical" evidence="8">
    <location>
        <begin position="98"/>
        <end position="120"/>
    </location>
</feature>
<evidence type="ECO:0000256" key="1">
    <source>
        <dbReference type="ARBA" id="ARBA00004651"/>
    </source>
</evidence>
<dbReference type="InterPro" id="IPR010920">
    <property type="entry name" value="LSM_dom_sf"/>
</dbReference>
<comment type="function">
    <text evidence="7">May play a role in resistance to osmotic downshock.</text>
</comment>
<dbReference type="InterPro" id="IPR006685">
    <property type="entry name" value="MscS_channel_2nd"/>
</dbReference>
<dbReference type="Proteomes" id="UP000005444">
    <property type="component" value="Chromosome"/>
</dbReference>
<dbReference type="InterPro" id="IPR011014">
    <property type="entry name" value="MscS_channel_TM-2"/>
</dbReference>
<dbReference type="InterPro" id="IPR045276">
    <property type="entry name" value="YbiO_bact"/>
</dbReference>
<dbReference type="Gene3D" id="2.30.30.60">
    <property type="match status" value="1"/>
</dbReference>
<evidence type="ECO:0000256" key="6">
    <source>
        <dbReference type="ARBA" id="ARBA00023136"/>
    </source>
</evidence>
<dbReference type="GO" id="GO:0008381">
    <property type="term" value="F:mechanosensitive monoatomic ion channel activity"/>
    <property type="evidence" value="ECO:0007669"/>
    <property type="project" value="InterPro"/>
</dbReference>